<dbReference type="RefSeq" id="WP_028311979.1">
    <property type="nucleotide sequence ID" value="NZ_AXWS01000014.1"/>
</dbReference>
<evidence type="ECO:0000313" key="7">
    <source>
        <dbReference type="RefSeq" id="WP_028311979.1"/>
    </source>
</evidence>
<keyword evidence="4" id="KW-0804">Transcription</keyword>
<accession>A0A8B6X5Z6</accession>
<feature type="domain" description="HTH lysR-type" evidence="5">
    <location>
        <begin position="3"/>
        <end position="60"/>
    </location>
</feature>
<evidence type="ECO:0000256" key="1">
    <source>
        <dbReference type="ARBA" id="ARBA00009437"/>
    </source>
</evidence>
<dbReference type="PROSITE" id="PS50931">
    <property type="entry name" value="HTH_LYSR"/>
    <property type="match status" value="1"/>
</dbReference>
<dbReference type="InterPro" id="IPR005119">
    <property type="entry name" value="LysR_subst-bd"/>
</dbReference>
<dbReference type="SUPFAM" id="SSF46785">
    <property type="entry name" value="Winged helix' DNA-binding domain"/>
    <property type="match status" value="1"/>
</dbReference>
<reference evidence="7" key="2">
    <citation type="journal article" date="2008" name="Microbiology">
        <title>Structure and function of the LysR-type transcriptional regulator (LTTR) family proteins.</title>
        <authorList>
            <person name="Maddocks S.E."/>
            <person name="Oyston P.C.F."/>
        </authorList>
    </citation>
    <scope>NUCLEOTIDE SEQUENCE</scope>
</reference>
<keyword evidence="3" id="KW-0238">DNA-binding</keyword>
<evidence type="ECO:0000313" key="6">
    <source>
        <dbReference type="Proteomes" id="UP000675920"/>
    </source>
</evidence>
<evidence type="ECO:0000259" key="5">
    <source>
        <dbReference type="PROSITE" id="PS50931"/>
    </source>
</evidence>
<dbReference type="Pfam" id="PF00126">
    <property type="entry name" value="HTH_1"/>
    <property type="match status" value="1"/>
</dbReference>
<dbReference type="FunFam" id="1.10.10.10:FF:000001">
    <property type="entry name" value="LysR family transcriptional regulator"/>
    <property type="match status" value="1"/>
</dbReference>
<dbReference type="InterPro" id="IPR036390">
    <property type="entry name" value="WH_DNA-bd_sf"/>
</dbReference>
<evidence type="ECO:0000256" key="4">
    <source>
        <dbReference type="ARBA" id="ARBA00023163"/>
    </source>
</evidence>
<organism evidence="6 7">
    <name type="scientific">Derxia gummosa DSM 723</name>
    <dbReference type="NCBI Taxonomy" id="1121388"/>
    <lineage>
        <taxon>Bacteria</taxon>
        <taxon>Pseudomonadati</taxon>
        <taxon>Pseudomonadota</taxon>
        <taxon>Betaproteobacteria</taxon>
        <taxon>Burkholderiales</taxon>
        <taxon>Alcaligenaceae</taxon>
        <taxon>Derxia</taxon>
    </lineage>
</organism>
<name>A0A8B6X5Z6_9BURK</name>
<sequence>MDVEPNDLLLFARVMDAGSFTGAAERLGLPKSTVSRRLAALEAALGERLLLRTTRRLTLTDFGANLLVHARQVADEVDAAASLALHRQARPGGRLKVSMPSEAFGIDIERVLAALLLRYPEIVLDVDMSSRRVDLIAEGFDLAIRMGALPDDATLVARRLYGHGWGLFASPVYLALRGTPRAPADLLAHDGIALRGRGGEAAPWALRRGGVSGGAAGGGAALLAAAPARDAEQWTGLPALRALVNSPRLMLDLALADLGIAALPMQVARAPLDERRLVPLLADWSLPCTDCWAVMPGRRLMPAKTRVLIEAIEAAVQEAGLA</sequence>
<dbReference type="OrthoDB" id="116299at2"/>
<protein>
    <submittedName>
        <fullName evidence="7">LysR family transcriptional regulator</fullName>
    </submittedName>
</protein>
<dbReference type="InterPro" id="IPR058163">
    <property type="entry name" value="LysR-type_TF_proteobact-type"/>
</dbReference>
<dbReference type="GO" id="GO:0003700">
    <property type="term" value="F:DNA-binding transcription factor activity"/>
    <property type="evidence" value="ECO:0007669"/>
    <property type="project" value="InterPro"/>
</dbReference>
<dbReference type="InterPro" id="IPR000847">
    <property type="entry name" value="LysR_HTH_N"/>
</dbReference>
<dbReference type="Pfam" id="PF03466">
    <property type="entry name" value="LysR_substrate"/>
    <property type="match status" value="2"/>
</dbReference>
<dbReference type="Gene3D" id="1.10.10.10">
    <property type="entry name" value="Winged helix-like DNA-binding domain superfamily/Winged helix DNA-binding domain"/>
    <property type="match status" value="1"/>
</dbReference>
<dbReference type="PANTHER" id="PTHR30537:SF5">
    <property type="entry name" value="HTH-TYPE TRANSCRIPTIONAL ACTIVATOR TTDR-RELATED"/>
    <property type="match status" value="1"/>
</dbReference>
<dbReference type="AlphaFoldDB" id="A0A8B6X5Z6"/>
<dbReference type="CDD" id="cd08422">
    <property type="entry name" value="PBP2_CrgA_like"/>
    <property type="match status" value="1"/>
</dbReference>
<reference evidence="7" key="1">
    <citation type="journal article" date="1993" name="Annu. Rev. Microbiol.">
        <title>Molecular biology of the LysR family of transcriptional regulators.</title>
        <authorList>
            <person name="Schell M.A."/>
        </authorList>
    </citation>
    <scope>NUCLEOTIDE SEQUENCE</scope>
</reference>
<reference evidence="7" key="3">
    <citation type="submission" date="2025-08" db="UniProtKB">
        <authorList>
            <consortium name="RefSeq"/>
        </authorList>
    </citation>
    <scope>IDENTIFICATION</scope>
</reference>
<proteinExistence type="inferred from homology"/>
<dbReference type="PANTHER" id="PTHR30537">
    <property type="entry name" value="HTH-TYPE TRANSCRIPTIONAL REGULATOR"/>
    <property type="match status" value="1"/>
</dbReference>
<comment type="similarity">
    <text evidence="1">Belongs to the LysR transcriptional regulatory family.</text>
</comment>
<dbReference type="SUPFAM" id="SSF53850">
    <property type="entry name" value="Periplasmic binding protein-like II"/>
    <property type="match status" value="1"/>
</dbReference>
<dbReference type="Gene3D" id="3.40.190.290">
    <property type="match status" value="1"/>
</dbReference>
<keyword evidence="6" id="KW-1185">Reference proteome</keyword>
<dbReference type="InterPro" id="IPR036388">
    <property type="entry name" value="WH-like_DNA-bd_sf"/>
</dbReference>
<keyword evidence="2" id="KW-0805">Transcription regulation</keyword>
<evidence type="ECO:0000256" key="2">
    <source>
        <dbReference type="ARBA" id="ARBA00023015"/>
    </source>
</evidence>
<evidence type="ECO:0000256" key="3">
    <source>
        <dbReference type="ARBA" id="ARBA00023125"/>
    </source>
</evidence>
<dbReference type="GO" id="GO:0003677">
    <property type="term" value="F:DNA binding"/>
    <property type="evidence" value="ECO:0007669"/>
    <property type="project" value="UniProtKB-KW"/>
</dbReference>
<dbReference type="Proteomes" id="UP000675920">
    <property type="component" value="Unplaced"/>
</dbReference>